<dbReference type="GO" id="GO:0042729">
    <property type="term" value="C:DASH complex"/>
    <property type="evidence" value="ECO:0007669"/>
    <property type="project" value="InterPro"/>
</dbReference>
<dbReference type="Pfam" id="PF08653">
    <property type="entry name" value="DASH_Dam1"/>
    <property type="match status" value="1"/>
</dbReference>
<sequence length="191" mass="20880">MPNFERIQDNLTSFNKSFGFYLQGLKIQSKTLDFPGIPTEDSTTLVGENTETLKPRNETGKPGMNSGSTLEESLGAYNADDTIHSPLHTVDSGDNSPQKAGVNERSINVSPRTIKNQSGAMGTKNRINDGMRDIGRGVAMGVEKNLPTPRRHATGIGPKSICSWSRQQSAERVVSFWHKTCIQSSEKKDGI</sequence>
<dbReference type="EMBL" id="LSSK01001175">
    <property type="protein sequence ID" value="OMH80468.1"/>
    <property type="molecule type" value="Genomic_DNA"/>
</dbReference>
<feature type="compositionally biased region" description="Polar residues" evidence="1">
    <location>
        <begin position="40"/>
        <end position="50"/>
    </location>
</feature>
<dbReference type="GO" id="GO:0072686">
    <property type="term" value="C:mitotic spindle"/>
    <property type="evidence" value="ECO:0007669"/>
    <property type="project" value="InterPro"/>
</dbReference>
<dbReference type="OrthoDB" id="5586015at2759"/>
<evidence type="ECO:0000313" key="3">
    <source>
        <dbReference type="Proteomes" id="UP000188320"/>
    </source>
</evidence>
<reference evidence="3" key="1">
    <citation type="submission" date="2017-01" db="EMBL/GenBank/DDBJ databases">
        <authorList>
            <person name="Wang Y."/>
            <person name="White M."/>
            <person name="Kvist S."/>
            <person name="Moncalvo J.-M."/>
        </authorList>
    </citation>
    <scope>NUCLEOTIDE SEQUENCE [LARGE SCALE GENOMIC DNA]</scope>
    <source>
        <strain evidence="3">COL-18-3</strain>
    </source>
</reference>
<name>A0A1R1PHP3_ZANCU</name>
<keyword evidence="3" id="KW-1185">Reference proteome</keyword>
<organism evidence="2 3">
    <name type="scientific">Zancudomyces culisetae</name>
    <name type="common">Gut fungus</name>
    <name type="synonym">Smittium culisetae</name>
    <dbReference type="NCBI Taxonomy" id="1213189"/>
    <lineage>
        <taxon>Eukaryota</taxon>
        <taxon>Fungi</taxon>
        <taxon>Fungi incertae sedis</taxon>
        <taxon>Zoopagomycota</taxon>
        <taxon>Kickxellomycotina</taxon>
        <taxon>Harpellomycetes</taxon>
        <taxon>Harpellales</taxon>
        <taxon>Legeriomycetaceae</taxon>
        <taxon>Zancudomyces</taxon>
    </lineage>
</organism>
<evidence type="ECO:0000313" key="2">
    <source>
        <dbReference type="EMBL" id="OMH80468.1"/>
    </source>
</evidence>
<gene>
    <name evidence="2" type="ORF">AX774_g6097</name>
</gene>
<protein>
    <submittedName>
        <fullName evidence="2">Uncharacterized protein</fullName>
    </submittedName>
</protein>
<accession>A0A1R1PHP3</accession>
<dbReference type="AlphaFoldDB" id="A0A1R1PHP3"/>
<proteinExistence type="predicted"/>
<dbReference type="Proteomes" id="UP000188320">
    <property type="component" value="Unassembled WGS sequence"/>
</dbReference>
<dbReference type="InterPro" id="IPR013962">
    <property type="entry name" value="DASH_Dam1"/>
</dbReference>
<comment type="caution">
    <text evidence="2">The sequence shown here is derived from an EMBL/GenBank/DDBJ whole genome shotgun (WGS) entry which is preliminary data.</text>
</comment>
<feature type="region of interest" description="Disordered" evidence="1">
    <location>
        <begin position="38"/>
        <end position="107"/>
    </location>
</feature>
<evidence type="ECO:0000256" key="1">
    <source>
        <dbReference type="SAM" id="MobiDB-lite"/>
    </source>
</evidence>
<dbReference type="GO" id="GO:0008608">
    <property type="term" value="P:attachment of spindle microtubules to kinetochore"/>
    <property type="evidence" value="ECO:0007669"/>
    <property type="project" value="InterPro"/>
</dbReference>